<proteinExistence type="predicted"/>
<dbReference type="OrthoDB" id="3181072at2759"/>
<organism evidence="2 3">
    <name type="scientific">Neolentinus lepideus HHB14362 ss-1</name>
    <dbReference type="NCBI Taxonomy" id="1314782"/>
    <lineage>
        <taxon>Eukaryota</taxon>
        <taxon>Fungi</taxon>
        <taxon>Dikarya</taxon>
        <taxon>Basidiomycota</taxon>
        <taxon>Agaricomycotina</taxon>
        <taxon>Agaricomycetes</taxon>
        <taxon>Gloeophyllales</taxon>
        <taxon>Gloeophyllaceae</taxon>
        <taxon>Neolentinus</taxon>
    </lineage>
</organism>
<feature type="region of interest" description="Disordered" evidence="1">
    <location>
        <begin position="1"/>
        <end position="20"/>
    </location>
</feature>
<feature type="compositionally biased region" description="Low complexity" evidence="1">
    <location>
        <begin position="271"/>
        <end position="283"/>
    </location>
</feature>
<protein>
    <submittedName>
        <fullName evidence="2">Uncharacterized protein</fullName>
    </submittedName>
</protein>
<dbReference type="InParanoid" id="A0A165RBU1"/>
<sequence length="283" mass="31190">MSGRKQNSNPRDNANAGSTTLVDGWAAIRDAIDEQSRNDADAISKIEQAVPTFTGVGTAEELQGVEDLINKHKVVQKKRLEGVRKMVEEDLPKQALSNMQDLIQKKIKEEIARQVHEEVNAQIGQFLKPTLRDQIQDSQVHLRMLEDAIKNTEVLRENATIEPHELSRELSPLRPKSMWWPKDLDHLCSYDKGRMKQLLESYGLPVQDSWNANLNRFLSHIGVRFQLTVMEPDSDDAKSVEGDQEAAAATGDGAGSDHATATVATNSAQAGGPTTGPTTGVYA</sequence>
<feature type="compositionally biased region" description="Low complexity" evidence="1">
    <location>
        <begin position="246"/>
        <end position="262"/>
    </location>
</feature>
<feature type="region of interest" description="Disordered" evidence="1">
    <location>
        <begin position="234"/>
        <end position="283"/>
    </location>
</feature>
<dbReference type="Proteomes" id="UP000076761">
    <property type="component" value="Unassembled WGS sequence"/>
</dbReference>
<reference evidence="2 3" key="1">
    <citation type="journal article" date="2016" name="Mol. Biol. Evol.">
        <title>Comparative Genomics of Early-Diverging Mushroom-Forming Fungi Provides Insights into the Origins of Lignocellulose Decay Capabilities.</title>
        <authorList>
            <person name="Nagy L.G."/>
            <person name="Riley R."/>
            <person name="Tritt A."/>
            <person name="Adam C."/>
            <person name="Daum C."/>
            <person name="Floudas D."/>
            <person name="Sun H."/>
            <person name="Yadav J.S."/>
            <person name="Pangilinan J."/>
            <person name="Larsson K.H."/>
            <person name="Matsuura K."/>
            <person name="Barry K."/>
            <person name="Labutti K."/>
            <person name="Kuo R."/>
            <person name="Ohm R.A."/>
            <person name="Bhattacharya S.S."/>
            <person name="Shirouzu T."/>
            <person name="Yoshinaga Y."/>
            <person name="Martin F.M."/>
            <person name="Grigoriev I.V."/>
            <person name="Hibbett D.S."/>
        </authorList>
    </citation>
    <scope>NUCLEOTIDE SEQUENCE [LARGE SCALE GENOMIC DNA]</scope>
    <source>
        <strain evidence="2 3">HHB14362 ss-1</strain>
    </source>
</reference>
<dbReference type="AlphaFoldDB" id="A0A165RBU1"/>
<keyword evidence="3" id="KW-1185">Reference proteome</keyword>
<evidence type="ECO:0000313" key="3">
    <source>
        <dbReference type="Proteomes" id="UP000076761"/>
    </source>
</evidence>
<accession>A0A165RBU1</accession>
<name>A0A165RBU1_9AGAM</name>
<gene>
    <name evidence="2" type="ORF">NEOLEDRAFT_1136381</name>
</gene>
<evidence type="ECO:0000256" key="1">
    <source>
        <dbReference type="SAM" id="MobiDB-lite"/>
    </source>
</evidence>
<evidence type="ECO:0000313" key="2">
    <source>
        <dbReference type="EMBL" id="KZT23588.1"/>
    </source>
</evidence>
<dbReference type="STRING" id="1314782.A0A165RBU1"/>
<dbReference type="EMBL" id="KV425584">
    <property type="protein sequence ID" value="KZT23588.1"/>
    <property type="molecule type" value="Genomic_DNA"/>
</dbReference>